<evidence type="ECO:0000259" key="1">
    <source>
        <dbReference type="Pfam" id="PF25431"/>
    </source>
</evidence>
<protein>
    <submittedName>
        <fullName evidence="2">MYM domain containing 1-like protein</fullName>
    </submittedName>
</protein>
<dbReference type="InterPro" id="IPR057456">
    <property type="entry name" value="Znf_C17orf113"/>
</dbReference>
<dbReference type="PANTHER" id="PTHR46880:SF5">
    <property type="entry name" value="DUF4371 DOMAIN-CONTAINING PROTEIN"/>
    <property type="match status" value="1"/>
</dbReference>
<proteinExistence type="predicted"/>
<dbReference type="InterPro" id="IPR012337">
    <property type="entry name" value="RNaseH-like_sf"/>
</dbReference>
<name>B3G4H2_ADIVA</name>
<sequence>MDQSNSIELLHDSLSSIGIQKDEQNLNDLLANNGEVSSEENEISDIDIILTGVIDKCADGNRLDMLSDVTINHVCDTSLKKGNPAVKQTTHNSKRSEKEKRRYLSSWESEPVCFYKTYYYDMHNVMLERKVCWLYKKTDKNGDDRIYCKLCAKYPGIKSTNRKSNPWCTDGYSILKMAKIKDHAASNTHKQAEQLELQTSSKVQPNWLVAQNKERSKHELSIQNLILSSVYLCQQDQSINSFGKLCVLIEALGVKLLPAELGGVSYRNDNAAIEFLRHVSAGLHEELVQKLNQSPSIGIKKLLKLPNIYFLVFLGWMLDESTSRTVEKSLIMYVRYFENNEARIQFYGILKLDSDGTAHNIVESIKLIWQKDGFNPEKTCWFSTDNAATFTSINNGVVTKLKRDFGLAFMELNTCVAHSFALVGSQSGLFKEDGGKLKKRDLICKMENIIGKIYLYFGSSAIRTFKLKSWQNLLDIRELKFKKLFHIRWSSIRDSIKPIILNVTPTKQALLATLETIKFNTKLPVDDREFAGELLDSILDDQFLFILHFHYDLHECVLGELTKILQDDDLPYFTMMNILNEKKKILNNWLSQKDELEPILGPSLNEYANSTEKNQSYGAFTIITGDRSKLLNECFTHINQLLIEIDKRFKPSYVQQRFIVLFEPDYLIQHKSEVDKPGYGRQVLDFLRIKYQHLPELNMDQCRIEWEKMKVSLSEFVLNNQEKNSRRTFWKSFILWKEPLDNCFHEQYKNILILLSIYLISSLSSTECERGYSVANRIQTNGRSRIMIETLDVLMNVRLLLPDDLRSDRCRQVIQQAYNSWNGINENRRIFSTKLIIDVPDDYEPIKHSRATHKRKQESATTDIKEIHAIQCCHQQEYYDWIEANCSRWLCNVCRVKLGISIDTLSWFCEDCIDMHANE</sequence>
<dbReference type="Pfam" id="PF25431">
    <property type="entry name" value="zf-C17orf113"/>
    <property type="match status" value="1"/>
</dbReference>
<dbReference type="AlphaFoldDB" id="B3G4H2"/>
<dbReference type="SUPFAM" id="SSF53098">
    <property type="entry name" value="Ribonuclease H-like"/>
    <property type="match status" value="1"/>
</dbReference>
<reference evidence="2" key="1">
    <citation type="journal article" date="2008" name="Science">
        <title>Massive horizontal gene transfer in bdelloid rotifers.</title>
        <authorList>
            <person name="Gladyshev E.A."/>
            <person name="Meselson M.S."/>
            <person name="Arkhipova I.R."/>
        </authorList>
    </citation>
    <scope>NUCLEOTIDE SEQUENCE</scope>
</reference>
<dbReference type="PANTHER" id="PTHR46880">
    <property type="entry name" value="RAS-ASSOCIATING DOMAIN-CONTAINING PROTEIN"/>
    <property type="match status" value="1"/>
</dbReference>
<accession>B3G4H2</accession>
<dbReference type="EMBL" id="EU643480">
    <property type="protein sequence ID" value="ACD54720.1"/>
    <property type="molecule type" value="Genomic_DNA"/>
</dbReference>
<feature type="domain" description="C17orf113 probable zinc finger" evidence="1">
    <location>
        <begin position="133"/>
        <end position="198"/>
    </location>
</feature>
<evidence type="ECO:0000313" key="2">
    <source>
        <dbReference type="EMBL" id="ACD54720.1"/>
    </source>
</evidence>
<organism evidence="2">
    <name type="scientific">Adineta vaga</name>
    <name type="common">Rotifer</name>
    <name type="synonym">Callidina vaga</name>
    <dbReference type="NCBI Taxonomy" id="104782"/>
    <lineage>
        <taxon>Eukaryota</taxon>
        <taxon>Metazoa</taxon>
        <taxon>Spiralia</taxon>
        <taxon>Gnathifera</taxon>
        <taxon>Rotifera</taxon>
        <taxon>Eurotatoria</taxon>
        <taxon>Bdelloidea</taxon>
        <taxon>Adinetida</taxon>
        <taxon>Adinetidae</taxon>
        <taxon>Adineta</taxon>
    </lineage>
</organism>